<feature type="chain" id="PRO_5009313393" evidence="4">
    <location>
        <begin position="22"/>
        <end position="163"/>
    </location>
</feature>
<dbReference type="GO" id="GO:0008289">
    <property type="term" value="F:lipid binding"/>
    <property type="evidence" value="ECO:0007669"/>
    <property type="project" value="UniProtKB-KW"/>
</dbReference>
<name>A0A1I7ZFP0_9BILA</name>
<dbReference type="PRINTS" id="PR00178">
    <property type="entry name" value="FATTYACIDBP"/>
</dbReference>
<dbReference type="PANTHER" id="PTHR22725">
    <property type="entry name" value="FATTY ACID-BINDING PROTEIN HOMOLOG 1-RELATED-RELATED"/>
    <property type="match status" value="1"/>
</dbReference>
<evidence type="ECO:0000313" key="5">
    <source>
        <dbReference type="Proteomes" id="UP000095287"/>
    </source>
</evidence>
<dbReference type="CDD" id="cd00742">
    <property type="entry name" value="FABP"/>
    <property type="match status" value="1"/>
</dbReference>
<dbReference type="Gene3D" id="2.40.128.20">
    <property type="match status" value="1"/>
</dbReference>
<keyword evidence="4" id="KW-0732">Signal</keyword>
<evidence type="ECO:0000313" key="6">
    <source>
        <dbReference type="WBParaSite" id="L893_g25714.t1"/>
    </source>
</evidence>
<keyword evidence="3" id="KW-0446">Lipid-binding</keyword>
<feature type="signal peptide" evidence="4">
    <location>
        <begin position="1"/>
        <end position="21"/>
    </location>
</feature>
<protein>
    <submittedName>
        <fullName evidence="6">FABP domain-containing protein</fullName>
    </submittedName>
</protein>
<dbReference type="Proteomes" id="UP000095287">
    <property type="component" value="Unplaced"/>
</dbReference>
<evidence type="ECO:0000256" key="1">
    <source>
        <dbReference type="ARBA" id="ARBA00008390"/>
    </source>
</evidence>
<keyword evidence="5" id="KW-1185">Reference proteome</keyword>
<dbReference type="InterPro" id="IPR000463">
    <property type="entry name" value="Fatty_acid-bd"/>
</dbReference>
<accession>A0A1I7ZFP0</accession>
<dbReference type="PANTHER" id="PTHR22725:SF2">
    <property type="entry name" value="FATTY ACID-BINDING PROTEIN HOMOLOG 1-RELATED"/>
    <property type="match status" value="1"/>
</dbReference>
<evidence type="ECO:0000256" key="4">
    <source>
        <dbReference type="SAM" id="SignalP"/>
    </source>
</evidence>
<dbReference type="SUPFAM" id="SSF50814">
    <property type="entry name" value="Lipocalins"/>
    <property type="match status" value="1"/>
</dbReference>
<dbReference type="AlphaFoldDB" id="A0A1I7ZFP0"/>
<organism evidence="5 6">
    <name type="scientific">Steinernema glaseri</name>
    <dbReference type="NCBI Taxonomy" id="37863"/>
    <lineage>
        <taxon>Eukaryota</taxon>
        <taxon>Metazoa</taxon>
        <taxon>Ecdysozoa</taxon>
        <taxon>Nematoda</taxon>
        <taxon>Chromadorea</taxon>
        <taxon>Rhabditida</taxon>
        <taxon>Tylenchina</taxon>
        <taxon>Panagrolaimomorpha</taxon>
        <taxon>Strongyloidoidea</taxon>
        <taxon>Steinernematidae</taxon>
        <taxon>Steinernema</taxon>
    </lineage>
</organism>
<dbReference type="WBParaSite" id="L893_g25714.t1">
    <property type="protein sequence ID" value="L893_g25714.t1"/>
    <property type="gene ID" value="L893_g25714"/>
</dbReference>
<dbReference type="InterPro" id="IPR012674">
    <property type="entry name" value="Calycin"/>
</dbReference>
<keyword evidence="2" id="KW-0813">Transport</keyword>
<sequence length="163" mass="18458">MKVAIVFCSLALTLCAVPASAVDLPEKFIGHFKLDHSENLDDYLVAKGFGWLMRKVINFATVTKVFSHGSEPSRYRFKNLTSKKNTDYKNFALGEEFQAESLDSTQHKITFLYDPSADTVTEHHVPLDPSEKAEDFVYSIDGDFLVMELNFGGVSATRYYKRQ</sequence>
<dbReference type="InterPro" id="IPR040094">
    <property type="entry name" value="Lbp1-4"/>
</dbReference>
<comment type="similarity">
    <text evidence="1">Belongs to the calycin superfamily. Fatty-acid binding protein (FABP) family.</text>
</comment>
<reference evidence="6" key="1">
    <citation type="submission" date="2016-11" db="UniProtKB">
        <authorList>
            <consortium name="WormBaseParasite"/>
        </authorList>
    </citation>
    <scope>IDENTIFICATION</scope>
</reference>
<proteinExistence type="inferred from homology"/>
<evidence type="ECO:0000256" key="3">
    <source>
        <dbReference type="ARBA" id="ARBA00023121"/>
    </source>
</evidence>
<evidence type="ECO:0000256" key="2">
    <source>
        <dbReference type="ARBA" id="ARBA00022448"/>
    </source>
</evidence>